<reference evidence="2 3" key="1">
    <citation type="submission" date="2016-03" db="EMBL/GenBank/DDBJ databases">
        <title>EvidentialGene: Evidence-directed Construction of Genes on Genomes.</title>
        <authorList>
            <person name="Gilbert D.G."/>
            <person name="Choi J.-H."/>
            <person name="Mockaitis K."/>
            <person name="Colbourne J."/>
            <person name="Pfrender M."/>
        </authorList>
    </citation>
    <scope>NUCLEOTIDE SEQUENCE [LARGE SCALE GENOMIC DNA]</scope>
    <source>
        <strain evidence="2 3">Xinb3</strain>
        <tissue evidence="2">Complete organism</tissue>
    </source>
</reference>
<proteinExistence type="predicted"/>
<organism evidence="2 3">
    <name type="scientific">Daphnia magna</name>
    <dbReference type="NCBI Taxonomy" id="35525"/>
    <lineage>
        <taxon>Eukaryota</taxon>
        <taxon>Metazoa</taxon>
        <taxon>Ecdysozoa</taxon>
        <taxon>Arthropoda</taxon>
        <taxon>Crustacea</taxon>
        <taxon>Branchiopoda</taxon>
        <taxon>Diplostraca</taxon>
        <taxon>Cladocera</taxon>
        <taxon>Anomopoda</taxon>
        <taxon>Daphniidae</taxon>
        <taxon>Daphnia</taxon>
    </lineage>
</organism>
<accession>A0A164NU85</accession>
<feature type="region of interest" description="Disordered" evidence="1">
    <location>
        <begin position="1"/>
        <end position="48"/>
    </location>
</feature>
<keyword evidence="3" id="KW-1185">Reference proteome</keyword>
<dbReference type="Proteomes" id="UP000076858">
    <property type="component" value="Unassembled WGS sequence"/>
</dbReference>
<comment type="caution">
    <text evidence="2">The sequence shown here is derived from an EMBL/GenBank/DDBJ whole genome shotgun (WGS) entry which is preliminary data.</text>
</comment>
<dbReference type="EMBL" id="LRGB01002818">
    <property type="protein sequence ID" value="KZS06242.1"/>
    <property type="molecule type" value="Genomic_DNA"/>
</dbReference>
<gene>
    <name evidence="2" type="ORF">APZ42_030364</name>
</gene>
<dbReference type="AlphaFoldDB" id="A0A164NU85"/>
<sequence>MSESSEESTSDCFSETPAGEVMEQREIEPPSEEESSYESASEEFGTKKSLPVPEKVQFPFWLVLIAIERNRK</sequence>
<name>A0A164NU85_9CRUS</name>
<evidence type="ECO:0000313" key="3">
    <source>
        <dbReference type="Proteomes" id="UP000076858"/>
    </source>
</evidence>
<evidence type="ECO:0000313" key="2">
    <source>
        <dbReference type="EMBL" id="KZS06242.1"/>
    </source>
</evidence>
<evidence type="ECO:0000256" key="1">
    <source>
        <dbReference type="SAM" id="MobiDB-lite"/>
    </source>
</evidence>
<protein>
    <submittedName>
        <fullName evidence="2">Uncharacterized protein</fullName>
    </submittedName>
</protein>